<dbReference type="InterPro" id="IPR016187">
    <property type="entry name" value="CTDL_fold"/>
</dbReference>
<name>A0A0M4E2I7_DROBS</name>
<evidence type="ECO:0000259" key="2">
    <source>
        <dbReference type="PROSITE" id="PS50041"/>
    </source>
</evidence>
<dbReference type="PROSITE" id="PS50041">
    <property type="entry name" value="C_TYPE_LECTIN_2"/>
    <property type="match status" value="1"/>
</dbReference>
<dbReference type="Proteomes" id="UP000494163">
    <property type="component" value="Chromosome 2L"/>
</dbReference>
<keyword evidence="1" id="KW-0732">Signal</keyword>
<dbReference type="OMA" id="KHYFIDY"/>
<evidence type="ECO:0000313" key="4">
    <source>
        <dbReference type="Proteomes" id="UP000494163"/>
    </source>
</evidence>
<organism evidence="3 4">
    <name type="scientific">Drosophila busckii</name>
    <name type="common">Fruit fly</name>
    <dbReference type="NCBI Taxonomy" id="30019"/>
    <lineage>
        <taxon>Eukaryota</taxon>
        <taxon>Metazoa</taxon>
        <taxon>Ecdysozoa</taxon>
        <taxon>Arthropoda</taxon>
        <taxon>Hexapoda</taxon>
        <taxon>Insecta</taxon>
        <taxon>Pterygota</taxon>
        <taxon>Neoptera</taxon>
        <taxon>Endopterygota</taxon>
        <taxon>Diptera</taxon>
        <taxon>Brachycera</taxon>
        <taxon>Muscomorpha</taxon>
        <taxon>Ephydroidea</taxon>
        <taxon>Drosophilidae</taxon>
        <taxon>Drosophila</taxon>
    </lineage>
</organism>
<feature type="chain" id="PRO_5005792784" evidence="1">
    <location>
        <begin position="21"/>
        <end position="168"/>
    </location>
</feature>
<evidence type="ECO:0000313" key="3">
    <source>
        <dbReference type="EMBL" id="ALC39828.1"/>
    </source>
</evidence>
<proteinExistence type="predicted"/>
<reference evidence="3 4" key="1">
    <citation type="submission" date="2015-08" db="EMBL/GenBank/DDBJ databases">
        <title>Ancestral chromatin configuration constrains chromatin evolution on differentiating sex chromosomes in Drosophila.</title>
        <authorList>
            <person name="Zhou Q."/>
            <person name="Bachtrog D."/>
        </authorList>
    </citation>
    <scope>NUCLEOTIDE SEQUENCE [LARGE SCALE GENOMIC DNA]</scope>
    <source>
        <tissue evidence="3">Whole larvae</tissue>
    </source>
</reference>
<dbReference type="InterPro" id="IPR050111">
    <property type="entry name" value="C-type_lectin/snaclec_domain"/>
</dbReference>
<keyword evidence="4" id="KW-1185">Reference proteome</keyword>
<dbReference type="Pfam" id="PF00059">
    <property type="entry name" value="Lectin_C"/>
    <property type="match status" value="1"/>
</dbReference>
<dbReference type="EMBL" id="CP012523">
    <property type="protein sequence ID" value="ALC39828.1"/>
    <property type="molecule type" value="Genomic_DNA"/>
</dbReference>
<dbReference type="OrthoDB" id="538816at2759"/>
<dbReference type="PANTHER" id="PTHR22803">
    <property type="entry name" value="MANNOSE, PHOSPHOLIPASE, LECTIN RECEPTOR RELATED"/>
    <property type="match status" value="1"/>
</dbReference>
<protein>
    <submittedName>
        <fullName evidence="3">Lectin-37Db</fullName>
    </submittedName>
</protein>
<feature type="non-terminal residue" evidence="3">
    <location>
        <position position="168"/>
    </location>
</feature>
<dbReference type="InterPro" id="IPR001304">
    <property type="entry name" value="C-type_lectin-like"/>
</dbReference>
<dbReference type="SUPFAM" id="SSF56436">
    <property type="entry name" value="C-type lectin-like"/>
    <property type="match status" value="1"/>
</dbReference>
<feature type="domain" description="C-type lectin" evidence="2">
    <location>
        <begin position="57"/>
        <end position="155"/>
    </location>
</feature>
<feature type="signal peptide" evidence="1">
    <location>
        <begin position="1"/>
        <end position="20"/>
    </location>
</feature>
<dbReference type="SMART" id="SM00034">
    <property type="entry name" value="CLECT"/>
    <property type="match status" value="1"/>
</dbReference>
<dbReference type="STRING" id="30019.A0A0M4E2I7"/>
<sequence length="168" mass="19263">MMYKLNLFVSFLLFWQFANSMFTFNSTTKFHNSEILVNELNLIVKSAERATNFPIQIGSKFYFVETEGKLNWFEAANKCRELGGYLVNIESSEEMDALISLLPTGKQYYWTSAHCLAGNRKFISVTTGEPMPYMRWHDAQPDNQGEHENCVELNSAEATNGFALNDFP</sequence>
<dbReference type="AlphaFoldDB" id="A0A0M4E2I7"/>
<evidence type="ECO:0000256" key="1">
    <source>
        <dbReference type="SAM" id="SignalP"/>
    </source>
</evidence>
<dbReference type="CDD" id="cd00037">
    <property type="entry name" value="CLECT"/>
    <property type="match status" value="1"/>
</dbReference>
<gene>
    <name evidence="3" type="ORF">Dbus_chr2Lg1913</name>
</gene>
<dbReference type="InterPro" id="IPR016186">
    <property type="entry name" value="C-type_lectin-like/link_sf"/>
</dbReference>
<accession>A0A0M4E2I7</accession>
<dbReference type="Gene3D" id="3.10.100.10">
    <property type="entry name" value="Mannose-Binding Protein A, subunit A"/>
    <property type="match status" value="1"/>
</dbReference>